<comment type="caution">
    <text evidence="1">The sequence shown here is derived from an EMBL/GenBank/DDBJ whole genome shotgun (WGS) entry which is preliminary data.</text>
</comment>
<protein>
    <submittedName>
        <fullName evidence="1">Uncharacterized protein</fullName>
    </submittedName>
</protein>
<dbReference type="EMBL" id="MDHH01000009">
    <property type="protein sequence ID" value="OUE00048.1"/>
    <property type="molecule type" value="Genomic_DNA"/>
</dbReference>
<reference evidence="1 2" key="1">
    <citation type="submission" date="2016-08" db="EMBL/GenBank/DDBJ databases">
        <title>Genome sequence of Clavibacter michiganensis subsp. michiganensis strain CASJ007.</title>
        <authorList>
            <person name="Thapa S.P."/>
            <person name="Coaker G."/>
        </authorList>
    </citation>
    <scope>NUCLEOTIDE SEQUENCE [LARGE SCALE GENOMIC DNA]</scope>
    <source>
        <strain evidence="1">CASJ007</strain>
    </source>
</reference>
<proteinExistence type="predicted"/>
<name>A0A251XDX8_CLAMM</name>
<dbReference type="AlphaFoldDB" id="A0A251XDX8"/>
<keyword evidence="2" id="KW-1185">Reference proteome</keyword>
<gene>
    <name evidence="1" type="ORF">CMMCAS07_19855</name>
</gene>
<organism evidence="1 2">
    <name type="scientific">Clavibacter michiganensis subsp. michiganensis</name>
    <dbReference type="NCBI Taxonomy" id="33013"/>
    <lineage>
        <taxon>Bacteria</taxon>
        <taxon>Bacillati</taxon>
        <taxon>Actinomycetota</taxon>
        <taxon>Actinomycetes</taxon>
        <taxon>Micrococcales</taxon>
        <taxon>Microbacteriaceae</taxon>
        <taxon>Clavibacter</taxon>
    </lineage>
</organism>
<evidence type="ECO:0000313" key="1">
    <source>
        <dbReference type="EMBL" id="OUE00048.1"/>
    </source>
</evidence>
<evidence type="ECO:0000313" key="2">
    <source>
        <dbReference type="Proteomes" id="UP000195062"/>
    </source>
</evidence>
<dbReference type="Proteomes" id="UP000195062">
    <property type="component" value="Unassembled WGS sequence"/>
</dbReference>
<accession>A0A251XDX8</accession>
<sequence>MATDGVSMRVAAAMACAPRKRGDAACSTSGAKSVRRRSTWGLGIPTGNCR</sequence>